<evidence type="ECO:0008006" key="4">
    <source>
        <dbReference type="Google" id="ProtNLM"/>
    </source>
</evidence>
<accession>A0ABV2J016</accession>
<name>A0ABV2J016_9HYPH</name>
<comment type="caution">
    <text evidence="2">The sequence shown here is derived from an EMBL/GenBank/DDBJ whole genome shotgun (WGS) entry which is preliminary data.</text>
</comment>
<proteinExistence type="predicted"/>
<sequence>MSEVRYAPDDMVVLHARTFQGVSQQLTVRIVNCQPVSTSGAVRYRVRIPGENFDRTVGRDDIDALASPGSGVQAPEQISRAKPGSSWINTAAIRTRK</sequence>
<evidence type="ECO:0000313" key="2">
    <source>
        <dbReference type="EMBL" id="MET3613968.1"/>
    </source>
</evidence>
<dbReference type="EMBL" id="JBEPMB010000002">
    <property type="protein sequence ID" value="MET3613968.1"/>
    <property type="molecule type" value="Genomic_DNA"/>
</dbReference>
<protein>
    <recommendedName>
        <fullName evidence="4">Cold-shock protein</fullName>
    </recommendedName>
</protein>
<evidence type="ECO:0000313" key="3">
    <source>
        <dbReference type="Proteomes" id="UP001549047"/>
    </source>
</evidence>
<dbReference type="Proteomes" id="UP001549047">
    <property type="component" value="Unassembled WGS sequence"/>
</dbReference>
<feature type="region of interest" description="Disordered" evidence="1">
    <location>
        <begin position="66"/>
        <end position="97"/>
    </location>
</feature>
<gene>
    <name evidence="2" type="ORF">ABID16_002297</name>
</gene>
<keyword evidence="3" id="KW-1185">Reference proteome</keyword>
<organism evidence="2 3">
    <name type="scientific">Rhizobium aquaticum</name>
    <dbReference type="NCBI Taxonomy" id="1549636"/>
    <lineage>
        <taxon>Bacteria</taxon>
        <taxon>Pseudomonadati</taxon>
        <taxon>Pseudomonadota</taxon>
        <taxon>Alphaproteobacteria</taxon>
        <taxon>Hyphomicrobiales</taxon>
        <taxon>Rhizobiaceae</taxon>
        <taxon>Rhizobium/Agrobacterium group</taxon>
        <taxon>Rhizobium</taxon>
    </lineage>
</organism>
<reference evidence="2 3" key="1">
    <citation type="submission" date="2024-06" db="EMBL/GenBank/DDBJ databases">
        <title>Genomic Encyclopedia of Type Strains, Phase IV (KMG-IV): sequencing the most valuable type-strain genomes for metagenomic binning, comparative biology and taxonomic classification.</title>
        <authorList>
            <person name="Goeker M."/>
        </authorList>
    </citation>
    <scope>NUCLEOTIDE SEQUENCE [LARGE SCALE GENOMIC DNA]</scope>
    <source>
        <strain evidence="2 3">DSM 29780</strain>
    </source>
</reference>
<dbReference type="RefSeq" id="WP_354556459.1">
    <property type="nucleotide sequence ID" value="NZ_JBEPMB010000002.1"/>
</dbReference>
<evidence type="ECO:0000256" key="1">
    <source>
        <dbReference type="SAM" id="MobiDB-lite"/>
    </source>
</evidence>